<evidence type="ECO:0000256" key="5">
    <source>
        <dbReference type="ARBA" id="ARBA00023012"/>
    </source>
</evidence>
<dbReference type="PANTHER" id="PTHR42713">
    <property type="entry name" value="HISTIDINE KINASE-RELATED"/>
    <property type="match status" value="1"/>
</dbReference>
<dbReference type="PANTHER" id="PTHR42713:SF3">
    <property type="entry name" value="TRANSCRIPTIONAL REGULATORY PROTEIN HPTR"/>
    <property type="match status" value="1"/>
</dbReference>
<dbReference type="Gene3D" id="1.10.10.60">
    <property type="entry name" value="Homeodomain-like"/>
    <property type="match status" value="2"/>
</dbReference>
<keyword evidence="7" id="KW-0238">DNA-binding</keyword>
<sequence>MLKLLIVDDEPVICNTIASAIDWNSLGIRLIGTCFDGVEAYHTILDEIPDIVMTDIRMPGISGLDLVERIYRTDLNVHFIILSGYGEFEYAKRAMKCGVRHYLLKPCDPDQIRENMIDIIKECQKDLSLSLTPQNLLLDSLQYTLIHNIISEGVTMEELTPSFFTAYEQYLNLYDVPFQLCYLYYLEKENLSTGLSVIEAYFKKWAPDLKVYKIYVSNILLLFFPNYDSDFGQLDSFLKNLSFEKQSVSITYERISFPDIRTLLTNVICKLKRYDIIYFIDGTRTIPNFNYGQIVSQCNQLILALLEPEDAVTESTLGKIELLLASITNIDFLFQISEDILIKLCARIQNSTLSEIVNFFILLHTKENLAEICSDVMEKLKEILRLQNTQRAVTNAHSITIEKIITYLHEHLSDPDLTLKWIAENYLYMNVNHVSRCFVKETGQKFSGYLMNLRIEKAKEILQANQDEKIQHVAELVGCGNNPYYFNKIFKKCTGISPSVYLKMLQSGAI</sequence>
<comment type="subcellular location">
    <subcellularLocation>
        <location evidence="1">Cytoplasm</location>
    </subcellularLocation>
</comment>
<evidence type="ECO:0000313" key="13">
    <source>
        <dbReference type="EMBL" id="CUO44508.1"/>
    </source>
</evidence>
<dbReference type="SUPFAM" id="SSF52172">
    <property type="entry name" value="CheY-like"/>
    <property type="match status" value="1"/>
</dbReference>
<dbReference type="SMART" id="SM00448">
    <property type="entry name" value="REC"/>
    <property type="match status" value="1"/>
</dbReference>
<dbReference type="GO" id="GO:0005737">
    <property type="term" value="C:cytoplasm"/>
    <property type="evidence" value="ECO:0007669"/>
    <property type="project" value="UniProtKB-SubCell"/>
</dbReference>
<dbReference type="InterPro" id="IPR009057">
    <property type="entry name" value="Homeodomain-like_sf"/>
</dbReference>
<evidence type="ECO:0000256" key="8">
    <source>
        <dbReference type="ARBA" id="ARBA00023163"/>
    </source>
</evidence>
<evidence type="ECO:0000256" key="1">
    <source>
        <dbReference type="ARBA" id="ARBA00004496"/>
    </source>
</evidence>
<dbReference type="Gene3D" id="3.40.50.2300">
    <property type="match status" value="1"/>
</dbReference>
<dbReference type="SUPFAM" id="SSF46689">
    <property type="entry name" value="Homeodomain-like"/>
    <property type="match status" value="1"/>
</dbReference>
<keyword evidence="5" id="KW-0902">Two-component regulatory system</keyword>
<dbReference type="SMART" id="SM00342">
    <property type="entry name" value="HTH_ARAC"/>
    <property type="match status" value="1"/>
</dbReference>
<evidence type="ECO:0000256" key="9">
    <source>
        <dbReference type="ARBA" id="ARBA00024867"/>
    </source>
</evidence>
<dbReference type="Proteomes" id="UP000095651">
    <property type="component" value="Unassembled WGS sequence"/>
</dbReference>
<evidence type="ECO:0000256" key="6">
    <source>
        <dbReference type="ARBA" id="ARBA00023015"/>
    </source>
</evidence>
<feature type="domain" description="Response regulatory" evidence="12">
    <location>
        <begin position="3"/>
        <end position="120"/>
    </location>
</feature>
<evidence type="ECO:0000259" key="11">
    <source>
        <dbReference type="PROSITE" id="PS01124"/>
    </source>
</evidence>
<dbReference type="InterPro" id="IPR051552">
    <property type="entry name" value="HptR"/>
</dbReference>
<dbReference type="InterPro" id="IPR011006">
    <property type="entry name" value="CheY-like_superfamily"/>
</dbReference>
<proteinExistence type="predicted"/>
<name>A0A174F6I7_9FIRM</name>
<dbReference type="RefSeq" id="WP_055656046.1">
    <property type="nucleotide sequence ID" value="NZ_CABIXC010000006.1"/>
</dbReference>
<keyword evidence="4 10" id="KW-0597">Phosphoprotein</keyword>
<dbReference type="AlphaFoldDB" id="A0A174F6I7"/>
<organism evidence="13 14">
    <name type="scientific">Hungatella hathewayi</name>
    <dbReference type="NCBI Taxonomy" id="154046"/>
    <lineage>
        <taxon>Bacteria</taxon>
        <taxon>Bacillati</taxon>
        <taxon>Bacillota</taxon>
        <taxon>Clostridia</taxon>
        <taxon>Lachnospirales</taxon>
        <taxon>Lachnospiraceae</taxon>
        <taxon>Hungatella</taxon>
    </lineage>
</organism>
<dbReference type="Pfam" id="PF12833">
    <property type="entry name" value="HTH_18"/>
    <property type="match status" value="1"/>
</dbReference>
<gene>
    <name evidence="13" type="ORF">ERS852407_02848</name>
</gene>
<reference evidence="13 14" key="1">
    <citation type="submission" date="2015-09" db="EMBL/GenBank/DDBJ databases">
        <authorList>
            <consortium name="Pathogen Informatics"/>
        </authorList>
    </citation>
    <scope>NUCLEOTIDE SEQUENCE [LARGE SCALE GENOMIC DNA]</scope>
    <source>
        <strain evidence="13 14">2789STDY5608850</strain>
    </source>
</reference>
<dbReference type="EMBL" id="CYZE01000006">
    <property type="protein sequence ID" value="CUO44508.1"/>
    <property type="molecule type" value="Genomic_DNA"/>
</dbReference>
<dbReference type="Pfam" id="PF00072">
    <property type="entry name" value="Response_reg"/>
    <property type="match status" value="1"/>
</dbReference>
<evidence type="ECO:0000259" key="12">
    <source>
        <dbReference type="PROSITE" id="PS50110"/>
    </source>
</evidence>
<evidence type="ECO:0000256" key="3">
    <source>
        <dbReference type="ARBA" id="ARBA00022490"/>
    </source>
</evidence>
<feature type="domain" description="HTH araC/xylS-type" evidence="11">
    <location>
        <begin position="402"/>
        <end position="504"/>
    </location>
</feature>
<keyword evidence="3" id="KW-0963">Cytoplasm</keyword>
<dbReference type="CDD" id="cd17536">
    <property type="entry name" value="REC_YesN-like"/>
    <property type="match status" value="1"/>
</dbReference>
<dbReference type="PROSITE" id="PS01124">
    <property type="entry name" value="HTH_ARAC_FAMILY_2"/>
    <property type="match status" value="1"/>
</dbReference>
<feature type="modified residue" description="4-aspartylphosphate" evidence="10">
    <location>
        <position position="55"/>
    </location>
</feature>
<dbReference type="GO" id="GO:0043565">
    <property type="term" value="F:sequence-specific DNA binding"/>
    <property type="evidence" value="ECO:0007669"/>
    <property type="project" value="InterPro"/>
</dbReference>
<dbReference type="PROSITE" id="PS50110">
    <property type="entry name" value="RESPONSE_REGULATORY"/>
    <property type="match status" value="1"/>
</dbReference>
<evidence type="ECO:0000256" key="10">
    <source>
        <dbReference type="PROSITE-ProRule" id="PRU00169"/>
    </source>
</evidence>
<protein>
    <recommendedName>
        <fullName evidence="2">Stage 0 sporulation protein A homolog</fullName>
    </recommendedName>
</protein>
<keyword evidence="8" id="KW-0804">Transcription</keyword>
<accession>A0A174F6I7</accession>
<dbReference type="GO" id="GO:0003700">
    <property type="term" value="F:DNA-binding transcription factor activity"/>
    <property type="evidence" value="ECO:0007669"/>
    <property type="project" value="InterPro"/>
</dbReference>
<dbReference type="InterPro" id="IPR001789">
    <property type="entry name" value="Sig_transdc_resp-reg_receiver"/>
</dbReference>
<keyword evidence="6" id="KW-0805">Transcription regulation</keyword>
<dbReference type="InterPro" id="IPR018060">
    <property type="entry name" value="HTH_AraC"/>
</dbReference>
<evidence type="ECO:0000256" key="4">
    <source>
        <dbReference type="ARBA" id="ARBA00022553"/>
    </source>
</evidence>
<comment type="function">
    <text evidence="9">May play the central regulatory role in sporulation. It may be an element of the effector pathway responsible for the activation of sporulation genes in response to nutritional stress. Spo0A may act in concert with spo0H (a sigma factor) to control the expression of some genes that are critical to the sporulation process.</text>
</comment>
<evidence type="ECO:0000313" key="14">
    <source>
        <dbReference type="Proteomes" id="UP000095651"/>
    </source>
</evidence>
<evidence type="ECO:0000256" key="2">
    <source>
        <dbReference type="ARBA" id="ARBA00018672"/>
    </source>
</evidence>
<dbReference type="GO" id="GO:0000160">
    <property type="term" value="P:phosphorelay signal transduction system"/>
    <property type="evidence" value="ECO:0007669"/>
    <property type="project" value="UniProtKB-KW"/>
</dbReference>
<evidence type="ECO:0000256" key="7">
    <source>
        <dbReference type="ARBA" id="ARBA00023125"/>
    </source>
</evidence>